<feature type="domain" description="6-hydroxymethylpterin diphosphokinase MptE-like" evidence="1">
    <location>
        <begin position="305"/>
        <end position="464"/>
    </location>
</feature>
<protein>
    <recommendedName>
        <fullName evidence="5">Septum formation inhibitor Maf</fullName>
    </recommendedName>
</protein>
<dbReference type="Proteomes" id="UP000001870">
    <property type="component" value="Chromosome"/>
</dbReference>
<dbReference type="Gene3D" id="3.90.1480.10">
    <property type="entry name" value="Alpha-2,3-sialyltransferase"/>
    <property type="match status" value="1"/>
</dbReference>
<evidence type="ECO:0000313" key="3">
    <source>
        <dbReference type="EMBL" id="AEA97301.1"/>
    </source>
</evidence>
<gene>
    <name evidence="3" type="ordered locus">MADE_1005795</name>
</gene>
<evidence type="ECO:0000259" key="2">
    <source>
        <dbReference type="Pfam" id="PF20157"/>
    </source>
</evidence>
<dbReference type="Pfam" id="PF20157">
    <property type="entry name" value="Maf_flag10_N"/>
    <property type="match status" value="1"/>
</dbReference>
<sequence length="700" mass="79298">MDDIQLTLKNLEAKIESALQNQKLQLAFEKESDTRFKKNLLAFEKYFPALCKEIKNFEPRDDFKVFAAKSGAGNFIPKDSPVPLYGDEPIAQCEAQVEHYTQSAFFGRSEIYKEVPKGAGIDDRLHFRYMVELAQTFVNADLRSEDKLSSLPPHYPTCMMFGLGLGYPLKTIMERFSFDYVFVCEPDFEVFYASLFCIDWEKIFLDSDAKSGCLFLKVGISYDTFFDELTSVVQSVGNSSLISSFCYQHTPGAEINSLIKRFFDDFSHLQAGYGFYNDAITGLAHGLENFNEHKCPVFLPNRNCTEKLKSLTAYVVANGPSLDEAIDVIRDNQHQVVIFAAGTALNSLLKLGVTPDFHVLVERPKTTYDYLLQTLNPDVLGKINLLSVDVMYPEVPLLYNWSGLALKGPEASSLLCQYDYFTNYRKVLPAIPHPGPLVANTALSFAASLGFGEVYMFGVDNGYPTSGKTHSEHSIYNERDRHAAFNVDTKGAVYELDGNFEGTVKATSLMAQAHQQMELLVKVAANTQFYNVGSGAKVKRAIPLKSEDVLRTPKVFEKEDVVEKIKSEFFQKFEVTKPSKLVGLDEFESLCDYLIEICNRPYSTRKEASDMLKAQARVVFAYKGRKFGHLYHVIKGSMMYFHCPLISLLYLYNDEEKTLDTFANALGVWNRYILAMKSDFRRSWQKRCEHSLEKAAMLKI</sequence>
<dbReference type="InterPro" id="IPR002826">
    <property type="entry name" value="MptE-like"/>
</dbReference>
<dbReference type="KEGG" id="amc:MADE_1005795"/>
<accession>F2G377</accession>
<dbReference type="EMBL" id="CP001103">
    <property type="protein sequence ID" value="AEA97301.1"/>
    <property type="molecule type" value="Genomic_DNA"/>
</dbReference>
<dbReference type="PANTHER" id="PTHR41786:SF1">
    <property type="entry name" value="6-HYDROXYMETHYLPTERIN DIPHOSPHOKINASE MPTE-LIKE DOMAIN-CONTAINING PROTEIN"/>
    <property type="match status" value="1"/>
</dbReference>
<dbReference type="RefSeq" id="WP_012517644.1">
    <property type="nucleotide sequence ID" value="NC_011138.3"/>
</dbReference>
<dbReference type="PANTHER" id="PTHR41786">
    <property type="entry name" value="MOTILITY ACCESSORY FACTOR MAF"/>
    <property type="match status" value="1"/>
</dbReference>
<feature type="domain" description="Glycosyltransferase Maf N-terminal" evidence="2">
    <location>
        <begin position="35"/>
        <end position="268"/>
    </location>
</feature>
<evidence type="ECO:0008006" key="5">
    <source>
        <dbReference type="Google" id="ProtNLM"/>
    </source>
</evidence>
<organism evidence="3 4">
    <name type="scientific">Alteromonas mediterranea (strain DSM 17117 / CIP 110805 / LMG 28347 / Deep ecotype)</name>
    <dbReference type="NCBI Taxonomy" id="1774373"/>
    <lineage>
        <taxon>Bacteria</taxon>
        <taxon>Pseudomonadati</taxon>
        <taxon>Pseudomonadota</taxon>
        <taxon>Gammaproteobacteria</taxon>
        <taxon>Alteromonadales</taxon>
        <taxon>Alteromonadaceae</taxon>
        <taxon>Alteromonas/Salinimonas group</taxon>
        <taxon>Alteromonas</taxon>
    </lineage>
</organism>
<reference evidence="3 4" key="2">
    <citation type="journal article" date="2015" name="Antonie Van Leeuwenhoek">
        <title>Ecophysiological diversity of a novel member of the genus Alteromonas, and description of Alteromonas mediterranea sp. nov.</title>
        <authorList>
            <person name="Ivanova E.P."/>
            <person name="Lopez-Perez M."/>
            <person name="Zabalos M."/>
            <person name="Nguyen S.H."/>
            <person name="Webb H.K."/>
            <person name="Ryan J."/>
            <person name="Lagutin K."/>
            <person name="Vyssotski M."/>
            <person name="Crawford R.J."/>
            <person name="Rodriguez-Valera F."/>
        </authorList>
    </citation>
    <scope>NUCLEOTIDE SEQUENCE [LARGE SCALE GENOMIC DNA]</scope>
    <source>
        <strain evidence="4">DSM 17117 / CIP 110805 / LMG 28347 / Deep ecotype</strain>
    </source>
</reference>
<dbReference type="HOGENOM" id="CLU_015666_0_0_6"/>
<evidence type="ECO:0000313" key="4">
    <source>
        <dbReference type="Proteomes" id="UP000001870"/>
    </source>
</evidence>
<name>F2G377_ALTMD</name>
<dbReference type="Pfam" id="PF01973">
    <property type="entry name" value="MptE-like"/>
    <property type="match status" value="1"/>
</dbReference>
<dbReference type="AlphaFoldDB" id="F2G377"/>
<evidence type="ECO:0000259" key="1">
    <source>
        <dbReference type="Pfam" id="PF01973"/>
    </source>
</evidence>
<proteinExistence type="predicted"/>
<reference evidence="3 4" key="1">
    <citation type="journal article" date="2008" name="ISME J.">
        <title>Comparative genomics of two ecotypes of the marine planktonic copiotroph Alteromonas macleodii suggests alternative lifestyles associated with different kinds of particulate organic matter.</title>
        <authorList>
            <person name="Ivars-Martinez E."/>
            <person name="Martin-Cuadrado A.B."/>
            <person name="D'Auria G."/>
            <person name="Mira A."/>
            <person name="Ferriera S."/>
            <person name="Johnson J."/>
            <person name="Friedman R."/>
            <person name="Rodriguez-Valera F."/>
        </authorList>
    </citation>
    <scope>NUCLEOTIDE SEQUENCE [LARGE SCALE GENOMIC DNA]</scope>
    <source>
        <strain evidence="4">DSM 17117 / CIP 110805 / LMG 28347 / Deep ecotype</strain>
    </source>
</reference>
<keyword evidence="4" id="KW-1185">Reference proteome</keyword>
<dbReference type="InterPro" id="IPR045376">
    <property type="entry name" value="Maf_N"/>
</dbReference>